<dbReference type="InterPro" id="IPR008767">
    <property type="entry name" value="Phage_SPP1_head-tail_adaptor"/>
</dbReference>
<keyword evidence="2" id="KW-1185">Reference proteome</keyword>
<reference evidence="1 2" key="1">
    <citation type="submission" date="2020-08" db="EMBL/GenBank/DDBJ databases">
        <title>Cohnella phylogeny.</title>
        <authorList>
            <person name="Dunlap C."/>
        </authorList>
    </citation>
    <scope>NUCLEOTIDE SEQUENCE [LARGE SCALE GENOMIC DNA]</scope>
    <source>
        <strain evidence="1 2">DSM 103658</strain>
    </source>
</reference>
<gene>
    <name evidence="1" type="ORF">H4Q31_09305</name>
</gene>
<comment type="caution">
    <text evidence="1">The sequence shown here is derived from an EMBL/GenBank/DDBJ whole genome shotgun (WGS) entry which is preliminary data.</text>
</comment>
<proteinExistence type="predicted"/>
<accession>A0A841TGD5</accession>
<sequence length="107" mass="12216">MSKQKRLWNEAVQLIKVTTGEDAGGYPIDPVESSREVLANELSVKRSEFYAANQSGMRADVVFEIHAIEYEDEKLLEHAGKRYEVIRTYSSEPEYIELTCSDISQRA</sequence>
<dbReference type="NCBIfam" id="TIGR01563">
    <property type="entry name" value="gp16_SPP1"/>
    <property type="match status" value="1"/>
</dbReference>
<name>A0A841TGD5_9BACL</name>
<dbReference type="AlphaFoldDB" id="A0A841TGD5"/>
<dbReference type="EMBL" id="JACJVN010000033">
    <property type="protein sequence ID" value="MBB6677521.1"/>
    <property type="molecule type" value="Genomic_DNA"/>
</dbReference>
<dbReference type="Proteomes" id="UP000574133">
    <property type="component" value="Unassembled WGS sequence"/>
</dbReference>
<organism evidence="1 2">
    <name type="scientific">Cohnella lubricantis</name>
    <dbReference type="NCBI Taxonomy" id="2163172"/>
    <lineage>
        <taxon>Bacteria</taxon>
        <taxon>Bacillati</taxon>
        <taxon>Bacillota</taxon>
        <taxon>Bacilli</taxon>
        <taxon>Bacillales</taxon>
        <taxon>Paenibacillaceae</taxon>
        <taxon>Cohnella</taxon>
    </lineage>
</organism>
<protein>
    <submittedName>
        <fullName evidence="1">Phage head closure protein</fullName>
    </submittedName>
</protein>
<evidence type="ECO:0000313" key="1">
    <source>
        <dbReference type="EMBL" id="MBB6677521.1"/>
    </source>
</evidence>
<dbReference type="RefSeq" id="WP_185178798.1">
    <property type="nucleotide sequence ID" value="NZ_CBCSEP010000005.1"/>
</dbReference>
<evidence type="ECO:0000313" key="2">
    <source>
        <dbReference type="Proteomes" id="UP000574133"/>
    </source>
</evidence>